<dbReference type="AlphaFoldDB" id="A0A068UY86"/>
<dbReference type="Gramene" id="CDP13515">
    <property type="protein sequence ID" value="CDP13515"/>
    <property type="gene ID" value="GSCOC_T00038483001"/>
</dbReference>
<evidence type="ECO:0000313" key="2">
    <source>
        <dbReference type="Proteomes" id="UP000295252"/>
    </source>
</evidence>
<name>A0A068UY86_COFCA</name>
<protein>
    <submittedName>
        <fullName evidence="1">Uncharacterized protein</fullName>
    </submittedName>
</protein>
<gene>
    <name evidence="1" type="ORF">GSCOC_T00038483001</name>
</gene>
<dbReference type="Proteomes" id="UP000295252">
    <property type="component" value="Chromosome X"/>
</dbReference>
<organism evidence="1 2">
    <name type="scientific">Coffea canephora</name>
    <name type="common">Robusta coffee</name>
    <dbReference type="NCBI Taxonomy" id="49390"/>
    <lineage>
        <taxon>Eukaryota</taxon>
        <taxon>Viridiplantae</taxon>
        <taxon>Streptophyta</taxon>
        <taxon>Embryophyta</taxon>
        <taxon>Tracheophyta</taxon>
        <taxon>Spermatophyta</taxon>
        <taxon>Magnoliopsida</taxon>
        <taxon>eudicotyledons</taxon>
        <taxon>Gunneridae</taxon>
        <taxon>Pentapetalae</taxon>
        <taxon>asterids</taxon>
        <taxon>lamiids</taxon>
        <taxon>Gentianales</taxon>
        <taxon>Rubiaceae</taxon>
        <taxon>Ixoroideae</taxon>
        <taxon>Gardenieae complex</taxon>
        <taxon>Bertiereae - Coffeeae clade</taxon>
        <taxon>Coffeeae</taxon>
        <taxon>Coffea</taxon>
    </lineage>
</organism>
<accession>A0A068UY86</accession>
<evidence type="ECO:0000313" key="1">
    <source>
        <dbReference type="EMBL" id="CDP13515.1"/>
    </source>
</evidence>
<dbReference type="InParanoid" id="A0A068UY86"/>
<dbReference type="EMBL" id="HG739159">
    <property type="protein sequence ID" value="CDP13515.1"/>
    <property type="molecule type" value="Genomic_DNA"/>
</dbReference>
<sequence length="143" mass="15852">MHSLLGGALLIVFFLVDLAVFALGRGLSGLRRQLGFDQLCSATCLKCLISVVTRTFSLGGRYTQIPRSQICFYPLDLMWMCFFHLARGLVSMPHMFLVEKSLSGSSPPLKFFQMNASLRSSGVCMGVQRKVPVLVYLNAGLHF</sequence>
<reference evidence="2" key="1">
    <citation type="journal article" date="2014" name="Science">
        <title>The coffee genome provides insight into the convergent evolution of caffeine biosynthesis.</title>
        <authorList>
            <person name="Denoeud F."/>
            <person name="Carretero-Paulet L."/>
            <person name="Dereeper A."/>
            <person name="Droc G."/>
            <person name="Guyot R."/>
            <person name="Pietrella M."/>
            <person name="Zheng C."/>
            <person name="Alberti A."/>
            <person name="Anthony F."/>
            <person name="Aprea G."/>
            <person name="Aury J.M."/>
            <person name="Bento P."/>
            <person name="Bernard M."/>
            <person name="Bocs S."/>
            <person name="Campa C."/>
            <person name="Cenci A."/>
            <person name="Combes M.C."/>
            <person name="Crouzillat D."/>
            <person name="Da Silva C."/>
            <person name="Daddiego L."/>
            <person name="De Bellis F."/>
            <person name="Dussert S."/>
            <person name="Garsmeur O."/>
            <person name="Gayraud T."/>
            <person name="Guignon V."/>
            <person name="Jahn K."/>
            <person name="Jamilloux V."/>
            <person name="Joet T."/>
            <person name="Labadie K."/>
            <person name="Lan T."/>
            <person name="Leclercq J."/>
            <person name="Lepelley M."/>
            <person name="Leroy T."/>
            <person name="Li L.T."/>
            <person name="Librado P."/>
            <person name="Lopez L."/>
            <person name="Munoz A."/>
            <person name="Noel B."/>
            <person name="Pallavicini A."/>
            <person name="Perrotta G."/>
            <person name="Poncet V."/>
            <person name="Pot D."/>
            <person name="Priyono X."/>
            <person name="Rigoreau M."/>
            <person name="Rouard M."/>
            <person name="Rozas J."/>
            <person name="Tranchant-Dubreuil C."/>
            <person name="VanBuren R."/>
            <person name="Zhang Q."/>
            <person name="Andrade A.C."/>
            <person name="Argout X."/>
            <person name="Bertrand B."/>
            <person name="de Kochko A."/>
            <person name="Graziosi G."/>
            <person name="Henry R.J."/>
            <person name="Jayarama X."/>
            <person name="Ming R."/>
            <person name="Nagai C."/>
            <person name="Rounsley S."/>
            <person name="Sankoff D."/>
            <person name="Giuliano G."/>
            <person name="Albert V.A."/>
            <person name="Wincker P."/>
            <person name="Lashermes P."/>
        </authorList>
    </citation>
    <scope>NUCLEOTIDE SEQUENCE [LARGE SCALE GENOMIC DNA]</scope>
    <source>
        <strain evidence="2">cv. DH200-94</strain>
    </source>
</reference>
<keyword evidence="2" id="KW-1185">Reference proteome</keyword>
<proteinExistence type="predicted"/>